<dbReference type="Proteomes" id="UP000006607">
    <property type="component" value="Unassembled WGS sequence"/>
</dbReference>
<dbReference type="AlphaFoldDB" id="A0A9W5K6X4"/>
<reference evidence="1" key="1">
    <citation type="submission" date="2012-04" db="EMBL/GenBank/DDBJ databases">
        <title>The Genome Sequence of Bacillus cereus VD014.</title>
        <authorList>
            <consortium name="The Broad Institute Genome Sequencing Platform"/>
            <consortium name="The Broad Institute Genome Sequencing Center for Infectious Disease"/>
            <person name="Feldgarden M."/>
            <person name="Van der Auwera G.A."/>
            <person name="Mahillon J."/>
            <person name="Duprez V."/>
            <person name="Timmery S."/>
            <person name="Mattelet C."/>
            <person name="Dierick K."/>
            <person name="Sun M."/>
            <person name="Yu Z."/>
            <person name="Zhu L."/>
            <person name="Hu X."/>
            <person name="Shank E.B."/>
            <person name="Swiecicka I."/>
            <person name="Hansen B.M."/>
            <person name="Andrup L."/>
            <person name="Young S.K."/>
            <person name="Zeng Q."/>
            <person name="Gargeya S."/>
            <person name="Fitzgerald M."/>
            <person name="Haas B."/>
            <person name="Abouelleil A."/>
            <person name="Alvarado L."/>
            <person name="Arachchi H.M."/>
            <person name="Berlin A."/>
            <person name="Chapman S.B."/>
            <person name="Goldberg J."/>
            <person name="Griggs A."/>
            <person name="Gujja S."/>
            <person name="Hansen M."/>
            <person name="Howarth C."/>
            <person name="Imamovic A."/>
            <person name="Larimer J."/>
            <person name="McCowen C."/>
            <person name="Montmayeur A."/>
            <person name="Murphy C."/>
            <person name="Neiman D."/>
            <person name="Pearson M."/>
            <person name="Priest M."/>
            <person name="Roberts A."/>
            <person name="Saif S."/>
            <person name="Shea T."/>
            <person name="Sisk P."/>
            <person name="Sykes S."/>
            <person name="Wortman J."/>
            <person name="Nusbaum C."/>
            <person name="Birren B."/>
        </authorList>
    </citation>
    <scope>NUCLEOTIDE SEQUENCE</scope>
    <source>
        <strain evidence="1">VD014</strain>
    </source>
</reference>
<evidence type="ECO:0008006" key="3">
    <source>
        <dbReference type="Google" id="ProtNLM"/>
    </source>
</evidence>
<dbReference type="Pfam" id="PF10901">
    <property type="entry name" value="DUF2690"/>
    <property type="match status" value="1"/>
</dbReference>
<evidence type="ECO:0000313" key="1">
    <source>
        <dbReference type="EMBL" id="EJR21467.1"/>
    </source>
</evidence>
<evidence type="ECO:0000313" key="2">
    <source>
        <dbReference type="Proteomes" id="UP000006607"/>
    </source>
</evidence>
<dbReference type="EMBL" id="AHER01000032">
    <property type="protein sequence ID" value="EJR21467.1"/>
    <property type="molecule type" value="Genomic_DNA"/>
</dbReference>
<accession>A0A9W5K6X4</accession>
<organism evidence="1 2">
    <name type="scientific">Bacillus cereus (strain VD014)</name>
    <dbReference type="NCBI Taxonomy" id="1053223"/>
    <lineage>
        <taxon>Bacteria</taxon>
        <taxon>Bacillati</taxon>
        <taxon>Bacillota</taxon>
        <taxon>Bacilli</taxon>
        <taxon>Bacillales</taxon>
        <taxon>Bacillaceae</taxon>
        <taxon>Bacillus</taxon>
        <taxon>Bacillus cereus group</taxon>
    </lineage>
</organism>
<name>A0A9W5K6X4_BACC8</name>
<gene>
    <name evidence="1" type="ORF">IIA_03184</name>
</gene>
<sequence length="181" mass="20203">MLKRLLLITVMEKLDAIKKEWNALKLLKKLSACFCLSLLVLTSMFSTTGNDKAYAEDHSYDGKSPYYNSCDQSAVTKEKKWIDSNSYVELKFSTTCKTAWAKVTVTRAAVYNNEADARIVRKTDGKAYTCGSAGGNGVVNKGQTSCYTPMVYDLDPRKAQAQGKHAIPNSDAYNYAETIWY</sequence>
<protein>
    <recommendedName>
        <fullName evidence="3">DUF2690 domain-containing protein</fullName>
    </recommendedName>
</protein>
<dbReference type="InterPro" id="IPR021224">
    <property type="entry name" value="DUF2690"/>
</dbReference>
<comment type="caution">
    <text evidence="1">The sequence shown here is derived from an EMBL/GenBank/DDBJ whole genome shotgun (WGS) entry which is preliminary data.</text>
</comment>
<proteinExistence type="predicted"/>